<name>A0ABR3KNC1_TRISP</name>
<dbReference type="EMBL" id="JBEUSY010000254">
    <property type="protein sequence ID" value="KAL1241030.1"/>
    <property type="molecule type" value="Genomic_DNA"/>
</dbReference>
<reference evidence="1 2" key="1">
    <citation type="submission" date="2024-07" db="EMBL/GenBank/DDBJ databases">
        <title>Enhanced genomic and transcriptomic resources for Trichinella pseudospiralis and T. spiralis underpin the discovery of pronounced molecular differences between stages and species.</title>
        <authorList>
            <person name="Pasi K.K."/>
            <person name="La Rosa G."/>
            <person name="Gomez-Morales M.A."/>
            <person name="Tosini F."/>
            <person name="Sumanam S."/>
            <person name="Young N.D."/>
            <person name="Chang B.C."/>
            <person name="Robin G.B."/>
        </authorList>
    </citation>
    <scope>NUCLEOTIDE SEQUENCE [LARGE SCALE GENOMIC DNA]</scope>
    <source>
        <strain evidence="1">ISS534</strain>
    </source>
</reference>
<gene>
    <name evidence="1" type="ORF">TSPI_02489</name>
</gene>
<proteinExistence type="predicted"/>
<keyword evidence="2" id="KW-1185">Reference proteome</keyword>
<accession>A0ABR3KNC1</accession>
<evidence type="ECO:0000313" key="2">
    <source>
        <dbReference type="Proteomes" id="UP001558632"/>
    </source>
</evidence>
<dbReference type="Proteomes" id="UP001558632">
    <property type="component" value="Unassembled WGS sequence"/>
</dbReference>
<evidence type="ECO:0000313" key="1">
    <source>
        <dbReference type="EMBL" id="KAL1241030.1"/>
    </source>
</evidence>
<protein>
    <submittedName>
        <fullName evidence="1">DNA topoisomerase</fullName>
    </submittedName>
</protein>
<sequence>MAQQSEPSWDTDCLITTSLEAIREDEPLNSSTTAALTTQQLTVRPCPLSQTPPWNSTGCMLPCSFIRSVSCSQ</sequence>
<organism evidence="1 2">
    <name type="scientific">Trichinella spiralis</name>
    <name type="common">Trichina worm</name>
    <dbReference type="NCBI Taxonomy" id="6334"/>
    <lineage>
        <taxon>Eukaryota</taxon>
        <taxon>Metazoa</taxon>
        <taxon>Ecdysozoa</taxon>
        <taxon>Nematoda</taxon>
        <taxon>Enoplea</taxon>
        <taxon>Dorylaimia</taxon>
        <taxon>Trichinellida</taxon>
        <taxon>Trichinellidae</taxon>
        <taxon>Trichinella</taxon>
    </lineage>
</organism>
<comment type="caution">
    <text evidence="1">The sequence shown here is derived from an EMBL/GenBank/DDBJ whole genome shotgun (WGS) entry which is preliminary data.</text>
</comment>